<name>A0A8J8CJ47_9CYAN</name>
<dbReference type="PANTHER" id="PTHR12526">
    <property type="entry name" value="GLYCOSYLTRANSFERASE"/>
    <property type="match status" value="1"/>
</dbReference>
<organism evidence="2 3">
    <name type="scientific">Myxacorys almedinensis A</name>
    <dbReference type="NCBI Taxonomy" id="2690445"/>
    <lineage>
        <taxon>Bacteria</taxon>
        <taxon>Bacillati</taxon>
        <taxon>Cyanobacteriota</taxon>
        <taxon>Cyanophyceae</taxon>
        <taxon>Leptolyngbyales</taxon>
        <taxon>Leptolyngbyaceae</taxon>
        <taxon>Myxacorys</taxon>
        <taxon>Myxacorys almedinensis</taxon>
    </lineage>
</organism>
<dbReference type="Proteomes" id="UP000646053">
    <property type="component" value="Unassembled WGS sequence"/>
</dbReference>
<feature type="domain" description="Glycosyl transferase family 1" evidence="1">
    <location>
        <begin position="197"/>
        <end position="361"/>
    </location>
</feature>
<evidence type="ECO:0000313" key="3">
    <source>
        <dbReference type="Proteomes" id="UP000646053"/>
    </source>
</evidence>
<dbReference type="Gene3D" id="3.40.50.2000">
    <property type="entry name" value="Glycogen Phosphorylase B"/>
    <property type="match status" value="2"/>
</dbReference>
<dbReference type="EMBL" id="WVIE01000007">
    <property type="protein sequence ID" value="NDJ17226.1"/>
    <property type="molecule type" value="Genomic_DNA"/>
</dbReference>
<evidence type="ECO:0000313" key="2">
    <source>
        <dbReference type="EMBL" id="NDJ17226.1"/>
    </source>
</evidence>
<dbReference type="AlphaFoldDB" id="A0A8J8CJ47"/>
<dbReference type="Pfam" id="PF00534">
    <property type="entry name" value="Glycos_transf_1"/>
    <property type="match status" value="1"/>
</dbReference>
<accession>A0A8J8CJ47</accession>
<evidence type="ECO:0000259" key="1">
    <source>
        <dbReference type="Pfam" id="PF00534"/>
    </source>
</evidence>
<dbReference type="RefSeq" id="WP_162422728.1">
    <property type="nucleotide sequence ID" value="NZ_WVIE01000007.1"/>
</dbReference>
<protein>
    <submittedName>
        <fullName evidence="2">Glycosyltransferase</fullName>
    </submittedName>
</protein>
<keyword evidence="3" id="KW-1185">Reference proteome</keyword>
<dbReference type="InterPro" id="IPR001296">
    <property type="entry name" value="Glyco_trans_1"/>
</dbReference>
<dbReference type="CDD" id="cd03801">
    <property type="entry name" value="GT4_PimA-like"/>
    <property type="match status" value="1"/>
</dbReference>
<proteinExistence type="predicted"/>
<comment type="caution">
    <text evidence="2">The sequence shown here is derived from an EMBL/GenBank/DDBJ whole genome shotgun (WGS) entry which is preliminary data.</text>
</comment>
<reference evidence="2" key="1">
    <citation type="submission" date="2019-12" db="EMBL/GenBank/DDBJ databases">
        <title>High-Quality draft genome sequences of three cyanobacteria isolated from the limestone walls of the Old Cathedral of Coimbra.</title>
        <authorList>
            <person name="Tiago I."/>
            <person name="Soares F."/>
            <person name="Portugal A."/>
        </authorList>
    </citation>
    <scope>NUCLEOTIDE SEQUENCE</scope>
    <source>
        <strain evidence="2">A</strain>
    </source>
</reference>
<dbReference type="GO" id="GO:0016757">
    <property type="term" value="F:glycosyltransferase activity"/>
    <property type="evidence" value="ECO:0007669"/>
    <property type="project" value="InterPro"/>
</dbReference>
<dbReference type="SUPFAM" id="SSF53756">
    <property type="entry name" value="UDP-Glycosyltransferase/glycogen phosphorylase"/>
    <property type="match status" value="1"/>
</dbReference>
<gene>
    <name evidence="2" type="ORF">GS601_07975</name>
</gene>
<sequence>MKVSILTPNFSKGGVDRAYLLAQVLRSLNHDVEILGFLFGEKIYPEPPPDLPIVCLPGSQYPKIFASVRQLLAKIDGDIVYAVKPKPMSFGVALLKKLQSRCPVILDIDDWEMSWMGGDDWRYRPGLKQLARDLFKPDGALRSPDHPLYLQWAEKLVSRADALTIDTHFLKHRFGGVYLPNGKDTDMFDPQAHDPAESRRKYGLSDYRVLMFPGASRPHKGLEDVLAALDRLNQPDLKLVIVGGSPYDDYDRHLIDHWGRWIVKLPPAPFWQMPEIVAAAHVIVVPQRDTLTAQAQFPIKLTEGMAMAKPILASRVGDIPEILENTGFLVDAGSPEQIAETINQIFGDWQAAQARGVQARERCLAYYSVKAMAPIVKTLLEQLR</sequence>